<reference evidence="2" key="1">
    <citation type="submission" date="2016-10" db="EMBL/GenBank/DDBJ databases">
        <authorList>
            <person name="Varghese N."/>
            <person name="Submissions S."/>
        </authorList>
    </citation>
    <scope>NUCLEOTIDE SEQUENCE [LARGE SCALE GENOMIC DNA]</scope>
    <source>
        <strain evidence="2">GAS369</strain>
    </source>
</reference>
<keyword evidence="2" id="KW-1185">Reference proteome</keyword>
<dbReference type="EMBL" id="LT629750">
    <property type="protein sequence ID" value="SDS01491.1"/>
    <property type="molecule type" value="Genomic_DNA"/>
</dbReference>
<dbReference type="Proteomes" id="UP000243904">
    <property type="component" value="Chromosome I"/>
</dbReference>
<gene>
    <name evidence="1" type="ORF">SAMN05444158_0729</name>
</gene>
<evidence type="ECO:0000313" key="1">
    <source>
        <dbReference type="EMBL" id="SDS01491.1"/>
    </source>
</evidence>
<dbReference type="AlphaFoldDB" id="A0A1H1NR77"/>
<organism evidence="1 2">
    <name type="scientific">Bradyrhizobium canariense</name>
    <dbReference type="NCBI Taxonomy" id="255045"/>
    <lineage>
        <taxon>Bacteria</taxon>
        <taxon>Pseudomonadati</taxon>
        <taxon>Pseudomonadota</taxon>
        <taxon>Alphaproteobacteria</taxon>
        <taxon>Hyphomicrobiales</taxon>
        <taxon>Nitrobacteraceae</taxon>
        <taxon>Bradyrhizobium</taxon>
    </lineage>
</organism>
<evidence type="ECO:0000313" key="2">
    <source>
        <dbReference type="Proteomes" id="UP000243904"/>
    </source>
</evidence>
<accession>A0A1H1NR77</accession>
<name>A0A1H1NR77_9BRAD</name>
<sequence length="300" mass="34370">MHYKLYRYTLTKIVGEKEREIHPDHHFKLFQRSRGTDAYGELAEYRGKRDSVLMFVREYRSDFVGLIGRHSTEREVTSYDANEDETYQIEVDDDDYPNAAFVCLPRLRMIACSDSNQVRADSAMSRLHQILVHRHRAFFVVEPIKETFDLRKAINRFRLIEVTFDIFPVNPHTGDLGLKLDESRKLDHIKKISGKATAPSSEPMTLEGGFLTSVQQLQQSGHAKVGFVGRTDEGTEVKVPKPGRTTELAVDEEDSVRDESVGVRINVPEKLAYPFNQAYVTRIRKIARQFESSGVDDEDG</sequence>
<protein>
    <recommendedName>
        <fullName evidence="3">DUF4747 domain-containing protein</fullName>
    </recommendedName>
</protein>
<dbReference type="RefSeq" id="WP_146686322.1">
    <property type="nucleotide sequence ID" value="NZ_LT629750.1"/>
</dbReference>
<proteinExistence type="predicted"/>
<evidence type="ECO:0008006" key="3">
    <source>
        <dbReference type="Google" id="ProtNLM"/>
    </source>
</evidence>